<dbReference type="InterPro" id="IPR004263">
    <property type="entry name" value="Exostosin"/>
</dbReference>
<dbReference type="Pfam" id="PF03016">
    <property type="entry name" value="Exostosin_GT47"/>
    <property type="match status" value="1"/>
</dbReference>
<comment type="caution">
    <text evidence="8">The sequence shown here is derived from an EMBL/GenBank/DDBJ whole genome shotgun (WGS) entry which is preliminary data.</text>
</comment>
<keyword evidence="6" id="KW-0812">Transmembrane</keyword>
<keyword evidence="3" id="KW-0328">Glycosyltransferase</keyword>
<evidence type="ECO:0000259" key="7">
    <source>
        <dbReference type="Pfam" id="PF03016"/>
    </source>
</evidence>
<name>A0ABD1UC22_9LAMI</name>
<feature type="domain" description="Exostosin GT47" evidence="7">
    <location>
        <begin position="140"/>
        <end position="477"/>
    </location>
</feature>
<evidence type="ECO:0000256" key="3">
    <source>
        <dbReference type="ARBA" id="ARBA00022676"/>
    </source>
</evidence>
<evidence type="ECO:0000313" key="8">
    <source>
        <dbReference type="EMBL" id="KAL2522535.1"/>
    </source>
</evidence>
<gene>
    <name evidence="8" type="ORF">Fot_26458</name>
</gene>
<evidence type="ECO:0000256" key="5">
    <source>
        <dbReference type="ARBA" id="ARBA00023034"/>
    </source>
</evidence>
<evidence type="ECO:0000256" key="2">
    <source>
        <dbReference type="ARBA" id="ARBA00010271"/>
    </source>
</evidence>
<dbReference type="PANTHER" id="PTHR11062:SF220">
    <property type="entry name" value="XYLOGLUCAN GALACTOSYLTRANSFERASE XLT2-LIKE"/>
    <property type="match status" value="1"/>
</dbReference>
<dbReference type="GO" id="GO:0016757">
    <property type="term" value="F:glycosyltransferase activity"/>
    <property type="evidence" value="ECO:0007669"/>
    <property type="project" value="UniProtKB-KW"/>
</dbReference>
<evidence type="ECO:0000256" key="6">
    <source>
        <dbReference type="SAM" id="Phobius"/>
    </source>
</evidence>
<dbReference type="EMBL" id="JBFOLJ010000007">
    <property type="protein sequence ID" value="KAL2522535.1"/>
    <property type="molecule type" value="Genomic_DNA"/>
</dbReference>
<keyword evidence="6" id="KW-0472">Membrane</keyword>
<dbReference type="GO" id="GO:0000139">
    <property type="term" value="C:Golgi membrane"/>
    <property type="evidence" value="ECO:0007669"/>
    <property type="project" value="UniProtKB-SubCell"/>
</dbReference>
<dbReference type="PANTHER" id="PTHR11062">
    <property type="entry name" value="EXOSTOSIN HEPARAN SULFATE GLYCOSYLTRANSFERASE -RELATED"/>
    <property type="match status" value="1"/>
</dbReference>
<evidence type="ECO:0000256" key="1">
    <source>
        <dbReference type="ARBA" id="ARBA00004323"/>
    </source>
</evidence>
<keyword evidence="9" id="KW-1185">Reference proteome</keyword>
<keyword evidence="3" id="KW-0808">Transferase</keyword>
<feature type="transmembrane region" description="Helical" evidence="6">
    <location>
        <begin position="74"/>
        <end position="91"/>
    </location>
</feature>
<evidence type="ECO:0000313" key="9">
    <source>
        <dbReference type="Proteomes" id="UP001604277"/>
    </source>
</evidence>
<accession>A0ABD1UC22</accession>
<comment type="subcellular location">
    <subcellularLocation>
        <location evidence="1">Golgi apparatus membrane</location>
        <topology evidence="1">Single-pass type II membrane protein</topology>
    </subcellularLocation>
</comment>
<organism evidence="8 9">
    <name type="scientific">Forsythia ovata</name>
    <dbReference type="NCBI Taxonomy" id="205694"/>
    <lineage>
        <taxon>Eukaryota</taxon>
        <taxon>Viridiplantae</taxon>
        <taxon>Streptophyta</taxon>
        <taxon>Embryophyta</taxon>
        <taxon>Tracheophyta</taxon>
        <taxon>Spermatophyta</taxon>
        <taxon>Magnoliopsida</taxon>
        <taxon>eudicotyledons</taxon>
        <taxon>Gunneridae</taxon>
        <taxon>Pentapetalae</taxon>
        <taxon>asterids</taxon>
        <taxon>lamiids</taxon>
        <taxon>Lamiales</taxon>
        <taxon>Oleaceae</taxon>
        <taxon>Forsythieae</taxon>
        <taxon>Forsythia</taxon>
    </lineage>
</organism>
<evidence type="ECO:0000256" key="4">
    <source>
        <dbReference type="ARBA" id="ARBA00022968"/>
    </source>
</evidence>
<keyword evidence="5" id="KW-0333">Golgi apparatus</keyword>
<dbReference type="AlphaFoldDB" id="A0ABD1UC22"/>
<dbReference type="InterPro" id="IPR040911">
    <property type="entry name" value="Exostosin_GT47"/>
</dbReference>
<keyword evidence="4" id="KW-0735">Signal-anchor</keyword>
<sequence>MAADDGDYHGNFGALLEFKISPIQHLYFRISIMLPANSHNFSPEFHKSNKPKTLNFFKSTLNSIQAYFSLHPRFWLFITFLLIQALVIFIARTPPPSLPAEYTSISASENHFHPQTTIVCNNTQLESEKKPLSDTEECGTGKIYVYDLPSMFNKDLVLANCTDLNPWNWECGIVPNHGYGSAATELTGILPGTLSSSWYRTNQFSLEPIFHNRMLHHKCRTLEPESATAFYIPFYAGLAVGKFLWGNDTSKRDWHCRMMIQWVKKQKSWQRSNGSDHFMAVGRITWDFRRLTDPGKLWGSSFLNMPEMQQVTRFTIEKAPGDYYDVSVPYPTGFHPKTEKHLHEWQNFVRYYNRTSLFTFIGAKREIKDDFRGLLLNYCYNESDSCRVVDCGVAQCSTDSSVIHKALLGSDFCLQPRGDSFTRRSVFDCLVAGSVPVFFWKRTAYDQYEWFLPSDPKSYSVFIDHKDVRNGTSIKEVLMRYSKQEIRRKRENLIETIPRIIYAKPNKGLGSFRDAFDIAVDEVLRRIKLEKEWADFVE</sequence>
<proteinExistence type="inferred from homology"/>
<comment type="similarity">
    <text evidence="2">Belongs to the glycosyltransferase 47 family.</text>
</comment>
<reference evidence="9" key="1">
    <citation type="submission" date="2024-07" db="EMBL/GenBank/DDBJ databases">
        <title>Two chromosome-level genome assemblies of Korean endemic species Abeliophyllum distichum and Forsythia ovata (Oleaceae).</title>
        <authorList>
            <person name="Jang H."/>
        </authorList>
    </citation>
    <scope>NUCLEOTIDE SEQUENCE [LARGE SCALE GENOMIC DNA]</scope>
</reference>
<protein>
    <submittedName>
        <fullName evidence="8">Glycosyltransferase 18</fullName>
    </submittedName>
</protein>
<dbReference type="Proteomes" id="UP001604277">
    <property type="component" value="Unassembled WGS sequence"/>
</dbReference>
<keyword evidence="6" id="KW-1133">Transmembrane helix</keyword>